<dbReference type="Gene3D" id="2.170.130.10">
    <property type="entry name" value="TonB-dependent receptor, plug domain"/>
    <property type="match status" value="1"/>
</dbReference>
<dbReference type="GO" id="GO:0009279">
    <property type="term" value="C:cell outer membrane"/>
    <property type="evidence" value="ECO:0007669"/>
    <property type="project" value="UniProtKB-SubCell"/>
</dbReference>
<name>A0A967DZ73_9FLAO</name>
<reference evidence="6" key="1">
    <citation type="submission" date="2020-03" db="EMBL/GenBank/DDBJ databases">
        <title>Psychroflexus Maritimus sp. nov., isolate from marine sediment.</title>
        <authorList>
            <person name="Zhong Y.-L."/>
        </authorList>
    </citation>
    <scope>NUCLEOTIDE SEQUENCE</scope>
    <source>
        <strain evidence="6">C1</strain>
    </source>
</reference>
<dbReference type="InterPro" id="IPR036942">
    <property type="entry name" value="Beta-barrel_TonB_sf"/>
</dbReference>
<comment type="caution">
    <text evidence="6">The sequence shown here is derived from an EMBL/GenBank/DDBJ whole genome shotgun (WGS) entry which is preliminary data.</text>
</comment>
<dbReference type="Proteomes" id="UP000643701">
    <property type="component" value="Unassembled WGS sequence"/>
</dbReference>
<keyword evidence="6" id="KW-0675">Receptor</keyword>
<evidence type="ECO:0000256" key="2">
    <source>
        <dbReference type="ARBA" id="ARBA00023136"/>
    </source>
</evidence>
<keyword evidence="7" id="KW-1185">Reference proteome</keyword>
<evidence type="ECO:0000313" key="6">
    <source>
        <dbReference type="EMBL" id="NGZ89898.1"/>
    </source>
</evidence>
<gene>
    <name evidence="6" type="ORF">G7034_06485</name>
</gene>
<evidence type="ECO:0000256" key="3">
    <source>
        <dbReference type="ARBA" id="ARBA00023237"/>
    </source>
</evidence>
<evidence type="ECO:0000256" key="4">
    <source>
        <dbReference type="SAM" id="SignalP"/>
    </source>
</evidence>
<dbReference type="Pfam" id="PF07715">
    <property type="entry name" value="Plug"/>
    <property type="match status" value="1"/>
</dbReference>
<sequence length="838" mass="97177">MKKTKNILLLFCLIAFSQLVSSQKLIEGDAVIQQIERKYKVRLNYSPEDLKLVKVPKQILDKSSALEELIFYIQHHYNIDFKEYKKGFYNLTLNAYDLCLHFINAIDKNEVSNLKLKINGQLLEQTNAVGKVFLNEVKKINQLDLLSTNFIVENPIDEIEAKSSCYRIYVLQPEVLDEVYISDYLTQGIQLKNNQGIEIKPKQFGSIPGLVNPDVFHSLQYVPGVLSPTESISEINTRGGTHDQNLILWNGVRMYQTGHFFGMISALNPFAANQIDIYKNGTESKYNEGISSVMDISSFSDFKDENTTLIHANFLGSSLVTSQQLSKHWRIDAALRLSLTNAFKSPTYKQFSDRVFQNTDVSIIEEESLITGDIDFHFQDLSFNAQYKPSAKDVFKIGVLGFENQLDFDKIDVPTNQRFPYLLSQENILGMLSWDRNWNESHTSKFQFSGSFHQVEASNVSVVSPQRIIQQNEVLDFKLQFQHFIELNRNQNFYLGYDFQEIGITNINQINFPSVETLEKNVLHIHSVYADWAWGNLNKKIDLQLSLRANYYDIINQILVEPRFNFNYNLNPRNRLFVMGELKHQSISKILQQQEDFFGFEQGRWTLNNAGNFKLARSRQFELGWQYKNGSWLLQSQIYYKKVSHINSKSQGFQNQFEFLNTLGNYTAYGWEAMLQKKWDKIRLWTNFSYNNNTYNFNNFVPSVFPNNFEIHFTNASGISYQTEKFSFSLANRFYTGKPFTSIDQSNPITDIDINPTINFNSPNQSNLPNYFQVNASADYTFKLGSYHLKCGASLLNIFNKKLRLDEYYDLNNEASSVLKRELFNLGTTPNFFATLYF</sequence>
<feature type="chain" id="PRO_5036800497" evidence="4">
    <location>
        <begin position="23"/>
        <end position="838"/>
    </location>
</feature>
<protein>
    <submittedName>
        <fullName evidence="6">TonB-dependent receptor plug domain-containing protein</fullName>
    </submittedName>
</protein>
<feature type="domain" description="TonB-dependent receptor plug" evidence="5">
    <location>
        <begin position="217"/>
        <end position="288"/>
    </location>
</feature>
<accession>A0A967DZ73</accession>
<keyword evidence="4" id="KW-0732">Signal</keyword>
<proteinExistence type="predicted"/>
<dbReference type="InterPro" id="IPR012910">
    <property type="entry name" value="Plug_dom"/>
</dbReference>
<organism evidence="6 7">
    <name type="scientific">Psychroflexus maritimus</name>
    <dbReference type="NCBI Taxonomy" id="2714865"/>
    <lineage>
        <taxon>Bacteria</taxon>
        <taxon>Pseudomonadati</taxon>
        <taxon>Bacteroidota</taxon>
        <taxon>Flavobacteriia</taxon>
        <taxon>Flavobacteriales</taxon>
        <taxon>Flavobacteriaceae</taxon>
        <taxon>Psychroflexus</taxon>
    </lineage>
</organism>
<dbReference type="SUPFAM" id="SSF56935">
    <property type="entry name" value="Porins"/>
    <property type="match status" value="1"/>
</dbReference>
<keyword evidence="2" id="KW-0472">Membrane</keyword>
<evidence type="ECO:0000259" key="5">
    <source>
        <dbReference type="Pfam" id="PF07715"/>
    </source>
</evidence>
<dbReference type="EMBL" id="JAANAS010000046">
    <property type="protein sequence ID" value="NGZ89898.1"/>
    <property type="molecule type" value="Genomic_DNA"/>
</dbReference>
<comment type="subcellular location">
    <subcellularLocation>
        <location evidence="1">Cell outer membrane</location>
    </subcellularLocation>
</comment>
<feature type="signal peptide" evidence="4">
    <location>
        <begin position="1"/>
        <end position="22"/>
    </location>
</feature>
<dbReference type="Gene3D" id="2.40.170.20">
    <property type="entry name" value="TonB-dependent receptor, beta-barrel domain"/>
    <property type="match status" value="1"/>
</dbReference>
<evidence type="ECO:0000256" key="1">
    <source>
        <dbReference type="ARBA" id="ARBA00004442"/>
    </source>
</evidence>
<evidence type="ECO:0000313" key="7">
    <source>
        <dbReference type="Proteomes" id="UP000643701"/>
    </source>
</evidence>
<dbReference type="InterPro" id="IPR037066">
    <property type="entry name" value="Plug_dom_sf"/>
</dbReference>
<keyword evidence="3" id="KW-0998">Cell outer membrane</keyword>
<dbReference type="RefSeq" id="WP_166400156.1">
    <property type="nucleotide sequence ID" value="NZ_JAANAS010000046.1"/>
</dbReference>
<dbReference type="AlphaFoldDB" id="A0A967DZ73"/>